<evidence type="ECO:0000313" key="3">
    <source>
        <dbReference type="Proteomes" id="UP001164929"/>
    </source>
</evidence>
<dbReference type="EMBL" id="JAQIZT010000007">
    <property type="protein sequence ID" value="KAJ6990577.1"/>
    <property type="molecule type" value="Genomic_DNA"/>
</dbReference>
<accession>A0AAD6QHN4</accession>
<keyword evidence="3" id="KW-1185">Reference proteome</keyword>
<proteinExistence type="predicted"/>
<feature type="region of interest" description="Disordered" evidence="1">
    <location>
        <begin position="60"/>
        <end position="83"/>
    </location>
</feature>
<organism evidence="2 3">
    <name type="scientific">Populus alba x Populus x berolinensis</name>
    <dbReference type="NCBI Taxonomy" id="444605"/>
    <lineage>
        <taxon>Eukaryota</taxon>
        <taxon>Viridiplantae</taxon>
        <taxon>Streptophyta</taxon>
        <taxon>Embryophyta</taxon>
        <taxon>Tracheophyta</taxon>
        <taxon>Spermatophyta</taxon>
        <taxon>Magnoliopsida</taxon>
        <taxon>eudicotyledons</taxon>
        <taxon>Gunneridae</taxon>
        <taxon>Pentapetalae</taxon>
        <taxon>rosids</taxon>
        <taxon>fabids</taxon>
        <taxon>Malpighiales</taxon>
        <taxon>Salicaceae</taxon>
        <taxon>Saliceae</taxon>
        <taxon>Populus</taxon>
    </lineage>
</organism>
<evidence type="ECO:0000313" key="2">
    <source>
        <dbReference type="EMBL" id="KAJ6990577.1"/>
    </source>
</evidence>
<reference evidence="2" key="1">
    <citation type="journal article" date="2023" name="Mol. Ecol. Resour.">
        <title>Chromosome-level genome assembly of a triploid poplar Populus alba 'Berolinensis'.</title>
        <authorList>
            <person name="Chen S."/>
            <person name="Yu Y."/>
            <person name="Wang X."/>
            <person name="Wang S."/>
            <person name="Zhang T."/>
            <person name="Zhou Y."/>
            <person name="He R."/>
            <person name="Meng N."/>
            <person name="Wang Y."/>
            <person name="Liu W."/>
            <person name="Liu Z."/>
            <person name="Liu J."/>
            <person name="Guo Q."/>
            <person name="Huang H."/>
            <person name="Sederoff R.R."/>
            <person name="Wang G."/>
            <person name="Qu G."/>
            <person name="Chen S."/>
        </authorList>
    </citation>
    <scope>NUCLEOTIDE SEQUENCE</scope>
    <source>
        <strain evidence="2">SC-2020</strain>
    </source>
</reference>
<dbReference type="Proteomes" id="UP001164929">
    <property type="component" value="Chromosome 7"/>
</dbReference>
<dbReference type="AlphaFoldDB" id="A0AAD6QHN4"/>
<protein>
    <submittedName>
        <fullName evidence="2">Uncharacterized protein</fullName>
    </submittedName>
</protein>
<name>A0AAD6QHN4_9ROSI</name>
<sequence>MSLCLLHGDATEIFLSFSTLIFVNKETYLSHLEVNVLIPRVKSTSRSNMGLAVGGSMSYPPHHFSRRGDTQPSNVSRILRVGE</sequence>
<comment type="caution">
    <text evidence="2">The sequence shown here is derived from an EMBL/GenBank/DDBJ whole genome shotgun (WGS) entry which is preliminary data.</text>
</comment>
<evidence type="ECO:0000256" key="1">
    <source>
        <dbReference type="SAM" id="MobiDB-lite"/>
    </source>
</evidence>
<gene>
    <name evidence="2" type="ORF">NC653_018977</name>
</gene>